<dbReference type="RefSeq" id="WP_077835718.1">
    <property type="nucleotide sequence ID" value="NZ_CP096983.1"/>
</dbReference>
<proteinExistence type="predicted"/>
<sequence length="233" mass="25798">MALARIASLPGTTLFKNSGGADTPYLPNNTVVALDNPYSGWANINPSTTPTIGDLDLPKYLWYLPSTSPFLIQSGEIAYFYRRCTLTFSTPLTTETIINISMQAVADNACMANVYILPYIETTPDPDYPYTETFYFGKFNQAESFFETSPYTWQSINSKAFSISNTTSIPIPSIKNWSSIIIELEGAIMNYAASPIGNPLNPAGFQYNIEFDNLPEDTVFTNTNNQNPANPLK</sequence>
<dbReference type="Proteomes" id="UP000190951">
    <property type="component" value="Chromosome"/>
</dbReference>
<accession>A0A1S8LFY7</accession>
<dbReference type="STRING" id="84029.CROST_08690"/>
<dbReference type="EMBL" id="CP096983">
    <property type="protein sequence ID" value="URZ13347.1"/>
    <property type="molecule type" value="Genomic_DNA"/>
</dbReference>
<evidence type="ECO:0000313" key="1">
    <source>
        <dbReference type="EMBL" id="URZ13347.1"/>
    </source>
</evidence>
<reference evidence="1 2" key="1">
    <citation type="submission" date="2022-04" db="EMBL/GenBank/DDBJ databases">
        <title>Genome sequence of C. roseum typestrain.</title>
        <authorList>
            <person name="Poehlein A."/>
            <person name="Schoch T."/>
            <person name="Duerre P."/>
            <person name="Daniel R."/>
        </authorList>
    </citation>
    <scope>NUCLEOTIDE SEQUENCE [LARGE SCALE GENOMIC DNA]</scope>
    <source>
        <strain evidence="1 2">DSM 7320</strain>
    </source>
</reference>
<keyword evidence="2" id="KW-1185">Reference proteome</keyword>
<dbReference type="KEGG" id="crw:CROST_041130"/>
<protein>
    <submittedName>
        <fullName evidence="1">Uncharacterized protein</fullName>
    </submittedName>
</protein>
<evidence type="ECO:0000313" key="2">
    <source>
        <dbReference type="Proteomes" id="UP000190951"/>
    </source>
</evidence>
<gene>
    <name evidence="1" type="ORF">CROST_041130</name>
</gene>
<name>A0A1S8LFY7_9CLOT</name>
<dbReference type="AlphaFoldDB" id="A0A1S8LFY7"/>
<organism evidence="1 2">
    <name type="scientific">Clostridium felsineum</name>
    <dbReference type="NCBI Taxonomy" id="36839"/>
    <lineage>
        <taxon>Bacteria</taxon>
        <taxon>Bacillati</taxon>
        <taxon>Bacillota</taxon>
        <taxon>Clostridia</taxon>
        <taxon>Eubacteriales</taxon>
        <taxon>Clostridiaceae</taxon>
        <taxon>Clostridium</taxon>
    </lineage>
</organism>